<sequence>MEMEGDVDPDEVTMIRVVTACTQLEDLKLGCEFHCCIRDRGLNMTVPLTNVLLNMYVKCGDLEEENELFERMEEKTMVSWTTMAMGYAKFGYLDAARRLFNVMPEKDVVPWNAVISAYAQAGRGKEALSLFHEMQAMKVEPDEVTMVSCLSTCAQLGALDVRIWIHHYIEKYDLFLNVILGMTLIDMQNALTYTAIIGGLALHGDAQDALSYFLEMIDAGLTPDEVTFLGVLSAYCHGGLVEEGRKIFSQMSSKFNIPPKIKHYCCMVDLLGRASLLKEAVELLESMPMKADAVVWGAIFFAGRILKNIELGERAAMKLLDLDPYDSGIYVLLANMYVEANMWISLGGKKDDEGERSR</sequence>
<name>A0AAW2TNE4_9LAMI</name>
<feature type="repeat" description="PPR" evidence="3">
    <location>
        <begin position="107"/>
        <end position="141"/>
    </location>
</feature>
<dbReference type="PANTHER" id="PTHR47926:SF436">
    <property type="entry name" value="PENTATRICOPEPTIDE REPEAT-CONTAINING PROTEIN ELI1, CHLOROPLASTIC-LIKE ISOFORM X2"/>
    <property type="match status" value="1"/>
</dbReference>
<protein>
    <submittedName>
        <fullName evidence="4">Pentatricopeptide repeat-containing protein, mitochondrial</fullName>
    </submittedName>
</protein>
<reference evidence="4" key="1">
    <citation type="submission" date="2020-06" db="EMBL/GenBank/DDBJ databases">
        <authorList>
            <person name="Li T."/>
            <person name="Hu X."/>
            <person name="Zhang T."/>
            <person name="Song X."/>
            <person name="Zhang H."/>
            <person name="Dai N."/>
            <person name="Sheng W."/>
            <person name="Hou X."/>
            <person name="Wei L."/>
        </authorList>
    </citation>
    <scope>NUCLEOTIDE SEQUENCE</scope>
    <source>
        <strain evidence="4">KEN1</strain>
        <tissue evidence="4">Leaf</tissue>
    </source>
</reference>
<dbReference type="PANTHER" id="PTHR47926">
    <property type="entry name" value="PENTATRICOPEPTIDE REPEAT-CONTAINING PROTEIN"/>
    <property type="match status" value="1"/>
</dbReference>
<evidence type="ECO:0000313" key="4">
    <source>
        <dbReference type="EMBL" id="KAL0405161.1"/>
    </source>
</evidence>
<dbReference type="Pfam" id="PF01535">
    <property type="entry name" value="PPR"/>
    <property type="match status" value="2"/>
</dbReference>
<dbReference type="PROSITE" id="PS51375">
    <property type="entry name" value="PPR"/>
    <property type="match status" value="4"/>
</dbReference>
<feature type="repeat" description="PPR" evidence="3">
    <location>
        <begin position="45"/>
        <end position="79"/>
    </location>
</feature>
<evidence type="ECO:0000256" key="2">
    <source>
        <dbReference type="ARBA" id="ARBA00061659"/>
    </source>
</evidence>
<proteinExistence type="inferred from homology"/>
<feature type="repeat" description="PPR" evidence="3">
    <location>
        <begin position="224"/>
        <end position="258"/>
    </location>
</feature>
<dbReference type="Pfam" id="PF20431">
    <property type="entry name" value="E_motif"/>
    <property type="match status" value="1"/>
</dbReference>
<dbReference type="InterPro" id="IPR046960">
    <property type="entry name" value="PPR_At4g14850-like_plant"/>
</dbReference>
<keyword evidence="1" id="KW-0677">Repeat</keyword>
<evidence type="ECO:0000256" key="3">
    <source>
        <dbReference type="PROSITE-ProRule" id="PRU00708"/>
    </source>
</evidence>
<feature type="repeat" description="PPR" evidence="3">
    <location>
        <begin position="189"/>
        <end position="223"/>
    </location>
</feature>
<dbReference type="FunFam" id="1.25.40.10:FF:000277">
    <property type="entry name" value="Pentatricopeptide repeat-containing protein, mitochondrial"/>
    <property type="match status" value="1"/>
</dbReference>
<dbReference type="InterPro" id="IPR011990">
    <property type="entry name" value="TPR-like_helical_dom_sf"/>
</dbReference>
<evidence type="ECO:0000256" key="1">
    <source>
        <dbReference type="ARBA" id="ARBA00022737"/>
    </source>
</evidence>
<dbReference type="InterPro" id="IPR046848">
    <property type="entry name" value="E_motif"/>
</dbReference>
<dbReference type="EMBL" id="JACGWN010000014">
    <property type="protein sequence ID" value="KAL0405161.1"/>
    <property type="molecule type" value="Genomic_DNA"/>
</dbReference>
<comment type="similarity">
    <text evidence="2">Belongs to the PPR family. PCMP-E subfamily.</text>
</comment>
<dbReference type="FunFam" id="1.25.40.10:FF:000348">
    <property type="entry name" value="Pentatricopeptide repeat-containing protein chloroplastic"/>
    <property type="match status" value="1"/>
</dbReference>
<comment type="caution">
    <text evidence="4">The sequence shown here is derived from an EMBL/GenBank/DDBJ whole genome shotgun (WGS) entry which is preliminary data.</text>
</comment>
<dbReference type="AlphaFoldDB" id="A0AAW2TNE4"/>
<dbReference type="InterPro" id="IPR002885">
    <property type="entry name" value="PPR_rpt"/>
</dbReference>
<dbReference type="GO" id="GO:0005737">
    <property type="term" value="C:cytoplasm"/>
    <property type="evidence" value="ECO:0007669"/>
    <property type="project" value="UniProtKB-ARBA"/>
</dbReference>
<organism evidence="4">
    <name type="scientific">Sesamum latifolium</name>
    <dbReference type="NCBI Taxonomy" id="2727402"/>
    <lineage>
        <taxon>Eukaryota</taxon>
        <taxon>Viridiplantae</taxon>
        <taxon>Streptophyta</taxon>
        <taxon>Embryophyta</taxon>
        <taxon>Tracheophyta</taxon>
        <taxon>Spermatophyta</taxon>
        <taxon>Magnoliopsida</taxon>
        <taxon>eudicotyledons</taxon>
        <taxon>Gunneridae</taxon>
        <taxon>Pentapetalae</taxon>
        <taxon>asterids</taxon>
        <taxon>lamiids</taxon>
        <taxon>Lamiales</taxon>
        <taxon>Pedaliaceae</taxon>
        <taxon>Sesamum</taxon>
    </lineage>
</organism>
<dbReference type="GO" id="GO:0016556">
    <property type="term" value="P:mRNA modification"/>
    <property type="evidence" value="ECO:0007669"/>
    <property type="project" value="UniProtKB-ARBA"/>
</dbReference>
<dbReference type="GO" id="GO:0003723">
    <property type="term" value="F:RNA binding"/>
    <property type="evidence" value="ECO:0007669"/>
    <property type="project" value="InterPro"/>
</dbReference>
<dbReference type="Pfam" id="PF13041">
    <property type="entry name" value="PPR_2"/>
    <property type="match status" value="2"/>
</dbReference>
<dbReference type="NCBIfam" id="TIGR00756">
    <property type="entry name" value="PPR"/>
    <property type="match status" value="4"/>
</dbReference>
<reference evidence="4" key="2">
    <citation type="journal article" date="2024" name="Plant">
        <title>Genomic evolution and insights into agronomic trait innovations of Sesamum species.</title>
        <authorList>
            <person name="Miao H."/>
            <person name="Wang L."/>
            <person name="Qu L."/>
            <person name="Liu H."/>
            <person name="Sun Y."/>
            <person name="Le M."/>
            <person name="Wang Q."/>
            <person name="Wei S."/>
            <person name="Zheng Y."/>
            <person name="Lin W."/>
            <person name="Duan Y."/>
            <person name="Cao H."/>
            <person name="Xiong S."/>
            <person name="Wang X."/>
            <person name="Wei L."/>
            <person name="Li C."/>
            <person name="Ma Q."/>
            <person name="Ju M."/>
            <person name="Zhao R."/>
            <person name="Li G."/>
            <person name="Mu C."/>
            <person name="Tian Q."/>
            <person name="Mei H."/>
            <person name="Zhang T."/>
            <person name="Gao T."/>
            <person name="Zhang H."/>
        </authorList>
    </citation>
    <scope>NUCLEOTIDE SEQUENCE</scope>
    <source>
        <strain evidence="4">KEN1</strain>
    </source>
</reference>
<gene>
    <name evidence="4" type="ORF">Slati_3830000</name>
</gene>
<dbReference type="Gene3D" id="1.25.40.10">
    <property type="entry name" value="Tetratricopeptide repeat domain"/>
    <property type="match status" value="3"/>
</dbReference>
<accession>A0AAW2TNE4</accession>